<keyword evidence="2" id="KW-1185">Reference proteome</keyword>
<dbReference type="EMBL" id="CM029050">
    <property type="protein sequence ID" value="KAG2565444.1"/>
    <property type="molecule type" value="Genomic_DNA"/>
</dbReference>
<organism evidence="1 2">
    <name type="scientific">Panicum virgatum</name>
    <name type="common">Blackwell switchgrass</name>
    <dbReference type="NCBI Taxonomy" id="38727"/>
    <lineage>
        <taxon>Eukaryota</taxon>
        <taxon>Viridiplantae</taxon>
        <taxon>Streptophyta</taxon>
        <taxon>Embryophyta</taxon>
        <taxon>Tracheophyta</taxon>
        <taxon>Spermatophyta</taxon>
        <taxon>Magnoliopsida</taxon>
        <taxon>Liliopsida</taxon>
        <taxon>Poales</taxon>
        <taxon>Poaceae</taxon>
        <taxon>PACMAD clade</taxon>
        <taxon>Panicoideae</taxon>
        <taxon>Panicodae</taxon>
        <taxon>Paniceae</taxon>
        <taxon>Panicinae</taxon>
        <taxon>Panicum</taxon>
        <taxon>Panicum sect. Hiantes</taxon>
    </lineage>
</organism>
<accession>A0A8T0Q560</accession>
<protein>
    <submittedName>
        <fullName evidence="1">Uncharacterized protein</fullName>
    </submittedName>
</protein>
<gene>
    <name evidence="1" type="ORF">PVAP13_7NG038317</name>
</gene>
<dbReference type="Proteomes" id="UP000823388">
    <property type="component" value="Chromosome 7N"/>
</dbReference>
<evidence type="ECO:0000313" key="1">
    <source>
        <dbReference type="EMBL" id="KAG2565444.1"/>
    </source>
</evidence>
<evidence type="ECO:0000313" key="2">
    <source>
        <dbReference type="Proteomes" id="UP000823388"/>
    </source>
</evidence>
<sequence length="137" mass="15320">MCYCYHVGLWHVLAAITRHPSNERVASVFCRAEVASILSGSLRGVLHCQKIDHARLSSRTSSPRGRRRCRSCSPPSAPTGCKLQLQCSTCSEAIRSQPPAAATLHTPRRRRRWSVSILLIRCRATSTQPIPVRHHGW</sequence>
<dbReference type="AlphaFoldDB" id="A0A8T0Q560"/>
<comment type="caution">
    <text evidence="1">The sequence shown here is derived from an EMBL/GenBank/DDBJ whole genome shotgun (WGS) entry which is preliminary data.</text>
</comment>
<reference evidence="1" key="1">
    <citation type="submission" date="2020-05" db="EMBL/GenBank/DDBJ databases">
        <title>WGS assembly of Panicum virgatum.</title>
        <authorList>
            <person name="Lovell J.T."/>
            <person name="Jenkins J."/>
            <person name="Shu S."/>
            <person name="Juenger T.E."/>
            <person name="Schmutz J."/>
        </authorList>
    </citation>
    <scope>NUCLEOTIDE SEQUENCE</scope>
    <source>
        <strain evidence="1">AP13</strain>
    </source>
</reference>
<name>A0A8T0Q560_PANVG</name>
<proteinExistence type="predicted"/>